<name>A0A1Y1KBE9_PHOPY</name>
<evidence type="ECO:0000256" key="2">
    <source>
        <dbReference type="SAM" id="SignalP"/>
    </source>
</evidence>
<dbReference type="Pfam" id="PF01395">
    <property type="entry name" value="PBP_GOBP"/>
    <property type="match status" value="1"/>
</dbReference>
<dbReference type="CDD" id="cd23992">
    <property type="entry name" value="PBP_GOBP"/>
    <property type="match status" value="1"/>
</dbReference>
<feature type="chain" id="PRO_5012779010" evidence="2">
    <location>
        <begin position="17"/>
        <end position="135"/>
    </location>
</feature>
<dbReference type="InterPro" id="IPR036728">
    <property type="entry name" value="PBP_GOBP_sf"/>
</dbReference>
<dbReference type="SUPFAM" id="SSF47565">
    <property type="entry name" value="Insect pheromone/odorant-binding proteins"/>
    <property type="match status" value="1"/>
</dbReference>
<sequence length="135" mass="15331">MMKAVITCLLLPLALGFKFHIPTETMLRWEHLIEPFKLGCIQESGVDYDAGLNVLLRMQLPDDENGQCYLKCLAERVEIYDGKSHTFIKERVIEKLGTTEEMFEECFATFPHTEDCKIVHAAAQCIVSKLAVPIV</sequence>
<proteinExistence type="predicted"/>
<dbReference type="PANTHER" id="PTHR11857">
    <property type="entry name" value="ODORANT BINDING PROTEIN-RELATED"/>
    <property type="match status" value="1"/>
</dbReference>
<keyword evidence="1 2" id="KW-0732">Signal</keyword>
<protein>
    <submittedName>
        <fullName evidence="3">Uncharacterized protein</fullName>
    </submittedName>
</protein>
<dbReference type="Gene3D" id="1.10.238.20">
    <property type="entry name" value="Pheromone/general odorant binding protein domain"/>
    <property type="match status" value="1"/>
</dbReference>
<dbReference type="GO" id="GO:0005549">
    <property type="term" value="F:odorant binding"/>
    <property type="evidence" value="ECO:0007669"/>
    <property type="project" value="InterPro"/>
</dbReference>
<dbReference type="EMBL" id="GEZM01087423">
    <property type="protein sequence ID" value="JAV58704.1"/>
    <property type="molecule type" value="Transcribed_RNA"/>
</dbReference>
<dbReference type="InterPro" id="IPR006170">
    <property type="entry name" value="PBP/GOBP"/>
</dbReference>
<evidence type="ECO:0000313" key="3">
    <source>
        <dbReference type="EMBL" id="JAV58704.1"/>
    </source>
</evidence>
<dbReference type="AlphaFoldDB" id="A0A1Y1KBE9"/>
<reference evidence="3" key="1">
    <citation type="journal article" date="2016" name="Sci. Rep.">
        <title>Molecular characterization of firefly nuptial gifts: a multi-omics approach sheds light on postcopulatory sexual selection.</title>
        <authorList>
            <person name="Al-Wathiqui N."/>
            <person name="Fallon T.R."/>
            <person name="South A."/>
            <person name="Weng J.K."/>
            <person name="Lewis S.M."/>
        </authorList>
    </citation>
    <scope>NUCLEOTIDE SEQUENCE</scope>
</reference>
<evidence type="ECO:0000256" key="1">
    <source>
        <dbReference type="ARBA" id="ARBA00022729"/>
    </source>
</evidence>
<organism evidence="3">
    <name type="scientific">Photinus pyralis</name>
    <name type="common">Common eastern firefly</name>
    <name type="synonym">Lampyris pyralis</name>
    <dbReference type="NCBI Taxonomy" id="7054"/>
    <lineage>
        <taxon>Eukaryota</taxon>
        <taxon>Metazoa</taxon>
        <taxon>Ecdysozoa</taxon>
        <taxon>Arthropoda</taxon>
        <taxon>Hexapoda</taxon>
        <taxon>Insecta</taxon>
        <taxon>Pterygota</taxon>
        <taxon>Neoptera</taxon>
        <taxon>Endopterygota</taxon>
        <taxon>Coleoptera</taxon>
        <taxon>Polyphaga</taxon>
        <taxon>Elateriformia</taxon>
        <taxon>Elateroidea</taxon>
        <taxon>Lampyridae</taxon>
        <taxon>Lampyrinae</taxon>
        <taxon>Photinus</taxon>
    </lineage>
</organism>
<dbReference type="GO" id="GO:0005615">
    <property type="term" value="C:extracellular space"/>
    <property type="evidence" value="ECO:0007669"/>
    <property type="project" value="TreeGrafter"/>
</dbReference>
<dbReference type="GO" id="GO:0007608">
    <property type="term" value="P:sensory perception of smell"/>
    <property type="evidence" value="ECO:0007669"/>
    <property type="project" value="TreeGrafter"/>
</dbReference>
<feature type="signal peptide" evidence="2">
    <location>
        <begin position="1"/>
        <end position="16"/>
    </location>
</feature>
<accession>A0A1Y1KBE9</accession>
<dbReference type="SMART" id="SM00708">
    <property type="entry name" value="PhBP"/>
    <property type="match status" value="1"/>
</dbReference>